<organism evidence="2 3">
    <name type="scientific">Gigaspora rosea</name>
    <dbReference type="NCBI Taxonomy" id="44941"/>
    <lineage>
        <taxon>Eukaryota</taxon>
        <taxon>Fungi</taxon>
        <taxon>Fungi incertae sedis</taxon>
        <taxon>Mucoromycota</taxon>
        <taxon>Glomeromycotina</taxon>
        <taxon>Glomeromycetes</taxon>
        <taxon>Diversisporales</taxon>
        <taxon>Gigasporaceae</taxon>
        <taxon>Gigaspora</taxon>
    </lineage>
</organism>
<comment type="caution">
    <text evidence="2">The sequence shown here is derived from an EMBL/GenBank/DDBJ whole genome shotgun (WGS) entry which is preliminary data.</text>
</comment>
<feature type="region of interest" description="Disordered" evidence="1">
    <location>
        <begin position="34"/>
        <end position="65"/>
    </location>
</feature>
<sequence length="202" mass="23061">MATIIGSIANGPESALKGLTPNETQFPLKENLILSNEEQNESSPAETSYLSAFSDNEQGESSTIQSKKRLSLATVVWENKTLTSLKLRDTAKSSEELDVLAESLSRPLVWEREKSKKFNKRSNSKKKLNTLVDTYSKIRKCKEMGIKNERPKKFSPYDSMHEIFSHRPIEECIILKNTSEFKKRIFQNIDSMDDYEQTNSSN</sequence>
<name>A0A397UPW5_9GLOM</name>
<dbReference type="EMBL" id="QKWP01001143">
    <property type="protein sequence ID" value="RIB11338.1"/>
    <property type="molecule type" value="Genomic_DNA"/>
</dbReference>
<dbReference type="OrthoDB" id="2394490at2759"/>
<evidence type="ECO:0000256" key="1">
    <source>
        <dbReference type="SAM" id="MobiDB-lite"/>
    </source>
</evidence>
<dbReference type="Proteomes" id="UP000266673">
    <property type="component" value="Unassembled WGS sequence"/>
</dbReference>
<accession>A0A397UPW5</accession>
<evidence type="ECO:0000313" key="3">
    <source>
        <dbReference type="Proteomes" id="UP000266673"/>
    </source>
</evidence>
<protein>
    <submittedName>
        <fullName evidence="2">Uncharacterized protein</fullName>
    </submittedName>
</protein>
<feature type="region of interest" description="Disordered" evidence="1">
    <location>
        <begin position="1"/>
        <end position="21"/>
    </location>
</feature>
<gene>
    <name evidence="2" type="ORF">C2G38_2250215</name>
</gene>
<reference evidence="2 3" key="1">
    <citation type="submission" date="2018-06" db="EMBL/GenBank/DDBJ databases">
        <title>Comparative genomics reveals the genomic features of Rhizophagus irregularis, R. cerebriforme, R. diaphanum and Gigaspora rosea, and their symbiotic lifestyle signature.</title>
        <authorList>
            <person name="Morin E."/>
            <person name="San Clemente H."/>
            <person name="Chen E.C.H."/>
            <person name="De La Providencia I."/>
            <person name="Hainaut M."/>
            <person name="Kuo A."/>
            <person name="Kohler A."/>
            <person name="Murat C."/>
            <person name="Tang N."/>
            <person name="Roy S."/>
            <person name="Loubradou J."/>
            <person name="Henrissat B."/>
            <person name="Grigoriev I.V."/>
            <person name="Corradi N."/>
            <person name="Roux C."/>
            <person name="Martin F.M."/>
        </authorList>
    </citation>
    <scope>NUCLEOTIDE SEQUENCE [LARGE SCALE GENOMIC DNA]</scope>
    <source>
        <strain evidence="2 3">DAOM 194757</strain>
    </source>
</reference>
<dbReference type="AlphaFoldDB" id="A0A397UPW5"/>
<proteinExistence type="predicted"/>
<keyword evidence="3" id="KW-1185">Reference proteome</keyword>
<evidence type="ECO:0000313" key="2">
    <source>
        <dbReference type="EMBL" id="RIB11338.1"/>
    </source>
</evidence>